<dbReference type="Proteomes" id="UP000279228">
    <property type="component" value="Unassembled WGS sequence"/>
</dbReference>
<evidence type="ECO:0000313" key="1">
    <source>
        <dbReference type="EMBL" id="RMH95448.1"/>
    </source>
</evidence>
<organism evidence="1 2">
    <name type="scientific">Pseudomonas songnenensis</name>
    <dbReference type="NCBI Taxonomy" id="1176259"/>
    <lineage>
        <taxon>Bacteria</taxon>
        <taxon>Pseudomonadati</taxon>
        <taxon>Pseudomonadota</taxon>
        <taxon>Gammaproteobacteria</taxon>
        <taxon>Pseudomonadales</taxon>
        <taxon>Pseudomonadaceae</taxon>
        <taxon>Pseudomonas</taxon>
    </lineage>
</organism>
<accession>A0ABX9UQQ2</accession>
<reference evidence="1 2" key="1">
    <citation type="submission" date="2018-10" db="EMBL/GenBank/DDBJ databases">
        <title>Pseudomonas songnenensis NEAU-ST5-5(T) genome.</title>
        <authorList>
            <person name="Pengp J."/>
            <person name="Liu Z.-P."/>
        </authorList>
    </citation>
    <scope>NUCLEOTIDE SEQUENCE [LARGE SCALE GENOMIC DNA]</scope>
    <source>
        <strain evidence="1 2">NEAU-ST5-5</strain>
    </source>
</reference>
<keyword evidence="2" id="KW-1185">Reference proteome</keyword>
<name>A0ABX9UQQ2_9PSED</name>
<sequence>MKVVITNGETFGVATIGLGFGSLPTEQDVAERIAKFEREELAGLTGYRLATAPELWDYACLERTGETFATPANFREFAPIA</sequence>
<protein>
    <submittedName>
        <fullName evidence="1">Uncharacterized protein</fullName>
    </submittedName>
</protein>
<proteinExistence type="predicted"/>
<dbReference type="EMBL" id="RFFN01000006">
    <property type="protein sequence ID" value="RMH95448.1"/>
    <property type="molecule type" value="Genomic_DNA"/>
</dbReference>
<comment type="caution">
    <text evidence="1">The sequence shown here is derived from an EMBL/GenBank/DDBJ whole genome shotgun (WGS) entry which is preliminary data.</text>
</comment>
<gene>
    <name evidence="1" type="ORF">EA798_16595</name>
</gene>
<evidence type="ECO:0000313" key="2">
    <source>
        <dbReference type="Proteomes" id="UP000279228"/>
    </source>
</evidence>